<accession>A0A2P2P916</accession>
<evidence type="ECO:0000313" key="1">
    <source>
        <dbReference type="EMBL" id="MBX51199.1"/>
    </source>
</evidence>
<dbReference type="AlphaFoldDB" id="A0A2P2P916"/>
<organism evidence="1">
    <name type="scientific">Rhizophora mucronata</name>
    <name type="common">Asiatic mangrove</name>
    <dbReference type="NCBI Taxonomy" id="61149"/>
    <lineage>
        <taxon>Eukaryota</taxon>
        <taxon>Viridiplantae</taxon>
        <taxon>Streptophyta</taxon>
        <taxon>Embryophyta</taxon>
        <taxon>Tracheophyta</taxon>
        <taxon>Spermatophyta</taxon>
        <taxon>Magnoliopsida</taxon>
        <taxon>eudicotyledons</taxon>
        <taxon>Gunneridae</taxon>
        <taxon>Pentapetalae</taxon>
        <taxon>rosids</taxon>
        <taxon>fabids</taxon>
        <taxon>Malpighiales</taxon>
        <taxon>Rhizophoraceae</taxon>
        <taxon>Rhizophora</taxon>
    </lineage>
</organism>
<protein>
    <submittedName>
        <fullName evidence="1">Uncharacterized protein</fullName>
    </submittedName>
</protein>
<dbReference type="EMBL" id="GGEC01070715">
    <property type="protein sequence ID" value="MBX51199.1"/>
    <property type="molecule type" value="Transcribed_RNA"/>
</dbReference>
<name>A0A2P2P916_RHIMU</name>
<reference evidence="1" key="1">
    <citation type="submission" date="2018-02" db="EMBL/GenBank/DDBJ databases">
        <title>Rhizophora mucronata_Transcriptome.</title>
        <authorList>
            <person name="Meera S.P."/>
            <person name="Sreeshan A."/>
            <person name="Augustine A."/>
        </authorList>
    </citation>
    <scope>NUCLEOTIDE SEQUENCE</scope>
    <source>
        <tissue evidence="1">Leaf</tissue>
    </source>
</reference>
<sequence length="64" mass="7727">MVQPRPIKALQQLIHSKLKTTAREKYSQKDIYWHHWAYACQKDSCIRLEMTQAKTRQDVKERIV</sequence>
<proteinExistence type="predicted"/>